<dbReference type="PROSITE" id="PS50110">
    <property type="entry name" value="RESPONSE_REGULATORY"/>
    <property type="match status" value="1"/>
</dbReference>
<dbReference type="GO" id="GO:0000160">
    <property type="term" value="P:phosphorelay signal transduction system"/>
    <property type="evidence" value="ECO:0007669"/>
    <property type="project" value="InterPro"/>
</dbReference>
<dbReference type="EMBL" id="CP034346">
    <property type="protein sequence ID" value="AZS13499.1"/>
    <property type="molecule type" value="Genomic_DNA"/>
</dbReference>
<dbReference type="InterPro" id="IPR018060">
    <property type="entry name" value="HTH_AraC"/>
</dbReference>
<keyword evidence="9" id="KW-1185">Reference proteome</keyword>
<dbReference type="SMART" id="SM00342">
    <property type="entry name" value="HTH_ARAC"/>
    <property type="match status" value="1"/>
</dbReference>
<dbReference type="GO" id="GO:0043565">
    <property type="term" value="F:sequence-specific DNA binding"/>
    <property type="evidence" value="ECO:0007669"/>
    <property type="project" value="InterPro"/>
</dbReference>
<evidence type="ECO:0000256" key="2">
    <source>
        <dbReference type="ARBA" id="ARBA00023125"/>
    </source>
</evidence>
<dbReference type="SMART" id="SM00448">
    <property type="entry name" value="REC"/>
    <property type="match status" value="1"/>
</dbReference>
<dbReference type="Pfam" id="PF12833">
    <property type="entry name" value="HTH_18"/>
    <property type="match status" value="1"/>
</dbReference>
<dbReference type="Gene3D" id="1.10.10.60">
    <property type="entry name" value="Homeodomain-like"/>
    <property type="match status" value="2"/>
</dbReference>
<dbReference type="InterPro" id="IPR009057">
    <property type="entry name" value="Homeodomain-like_sf"/>
</dbReference>
<evidence type="ECO:0000259" key="7">
    <source>
        <dbReference type="PROSITE" id="PS50110"/>
    </source>
</evidence>
<feature type="modified residue" description="4-aspartylphosphate" evidence="4">
    <location>
        <position position="55"/>
    </location>
</feature>
<feature type="domain" description="Response regulatory" evidence="7">
    <location>
        <begin position="3"/>
        <end position="120"/>
    </location>
</feature>
<evidence type="ECO:0000259" key="6">
    <source>
        <dbReference type="PROSITE" id="PS01124"/>
    </source>
</evidence>
<dbReference type="CDD" id="cd17536">
    <property type="entry name" value="REC_YesN-like"/>
    <property type="match status" value="1"/>
</dbReference>
<gene>
    <name evidence="8" type="ORF">EI981_02755</name>
</gene>
<reference evidence="9" key="1">
    <citation type="submission" date="2018-12" db="EMBL/GenBank/DDBJ databases">
        <title>Complete genome sequence of Paenibacillus sp. MBLB1234.</title>
        <authorList>
            <person name="Nam Y.-D."/>
            <person name="Kang J."/>
            <person name="Chung W.-H."/>
            <person name="Park Y.S."/>
        </authorList>
    </citation>
    <scope>NUCLEOTIDE SEQUENCE [LARGE SCALE GENOMIC DNA]</scope>
    <source>
        <strain evidence="9">MBLB1234</strain>
    </source>
</reference>
<dbReference type="PROSITE" id="PS01124">
    <property type="entry name" value="HTH_ARAC_FAMILY_2"/>
    <property type="match status" value="1"/>
</dbReference>
<dbReference type="Pfam" id="PF00072">
    <property type="entry name" value="Response_reg"/>
    <property type="match status" value="1"/>
</dbReference>
<dbReference type="RefSeq" id="WP_126995230.1">
    <property type="nucleotide sequence ID" value="NZ_CP034346.1"/>
</dbReference>
<dbReference type="SUPFAM" id="SSF46689">
    <property type="entry name" value="Homeodomain-like"/>
    <property type="match status" value="2"/>
</dbReference>
<dbReference type="PRINTS" id="PR00032">
    <property type="entry name" value="HTHARAC"/>
</dbReference>
<dbReference type="GO" id="GO:0003700">
    <property type="term" value="F:DNA-binding transcription factor activity"/>
    <property type="evidence" value="ECO:0007669"/>
    <property type="project" value="InterPro"/>
</dbReference>
<accession>A0A3S9UT47</accession>
<dbReference type="InterPro" id="IPR020449">
    <property type="entry name" value="Tscrpt_reg_AraC-type_HTH"/>
</dbReference>
<keyword evidence="2" id="KW-0238">DNA-binding</keyword>
<evidence type="ECO:0000256" key="1">
    <source>
        <dbReference type="ARBA" id="ARBA00023015"/>
    </source>
</evidence>
<organism evidence="8 9">
    <name type="scientific">Paenibacillus lutimineralis</name>
    <dbReference type="NCBI Taxonomy" id="2707005"/>
    <lineage>
        <taxon>Bacteria</taxon>
        <taxon>Bacillati</taxon>
        <taxon>Bacillota</taxon>
        <taxon>Bacilli</taxon>
        <taxon>Bacillales</taxon>
        <taxon>Paenibacillaceae</taxon>
        <taxon>Paenibacillus</taxon>
    </lineage>
</organism>
<keyword evidence="1" id="KW-0805">Transcription regulation</keyword>
<dbReference type="Proteomes" id="UP000270678">
    <property type="component" value="Chromosome"/>
</dbReference>
<dbReference type="InterPro" id="IPR011006">
    <property type="entry name" value="CheY-like_superfamily"/>
</dbReference>
<protein>
    <submittedName>
        <fullName evidence="8">Response regulator</fullName>
    </submittedName>
</protein>
<dbReference type="Gene3D" id="3.40.50.2300">
    <property type="match status" value="1"/>
</dbReference>
<evidence type="ECO:0000256" key="3">
    <source>
        <dbReference type="ARBA" id="ARBA00023163"/>
    </source>
</evidence>
<dbReference type="AlphaFoldDB" id="A0A3S9UT47"/>
<proteinExistence type="predicted"/>
<name>A0A3S9UT47_9BACL</name>
<evidence type="ECO:0000256" key="4">
    <source>
        <dbReference type="PROSITE-ProRule" id="PRU00169"/>
    </source>
</evidence>
<dbReference type="PANTHER" id="PTHR43280:SF2">
    <property type="entry name" value="HTH-TYPE TRANSCRIPTIONAL REGULATOR EXSA"/>
    <property type="match status" value="1"/>
</dbReference>
<feature type="coiled-coil region" evidence="5">
    <location>
        <begin position="106"/>
        <end position="133"/>
    </location>
</feature>
<dbReference type="KEGG" id="plut:EI981_02755"/>
<sequence length="561" mass="65093">MYHLLIVDDLPIIVDGLLELFEQTSHLELKLYKAYSGEEALEILKAHSIDIVISDIKMPGLEGIELLQEIRRHWPSCKVIFLSAYNDFQYARSAITYGGFEYILKIESDDKIIHSVERAIAKLEEEAKEKAIVAKAQADMRIAMPSLQKEAVLELLKGRQLSTKQLRHMLEEVRIPLEAELPVYMMLGRIEEWKQGLSVQDRALYIYAFKNISDEYLSSHVCSYSCCYDQNRIVWLIQPVREDISGGAEPFMDWMRAHREAKRLIHVIQQSCERVLGLSASFVLNNRSTSWNELSPCFHTLKYDFATQREGIRDIESAVFAVTTDNDEVRTQTQSYDPFYHTRVQLLMTCLENNHQEQFSELYLELVSIWKEDTGSYERKIELYHSLSAVYLFYLSKHPEVREYLNTLLDLDQLFHPQHQGSWEELDHYFWQLAEYIFEWIASREEDTPAEVVAKVHQYIERNIAADTSLNALADYVGLNPSYLSRLYKQITGEGLSKYINDYRTLAAKSMLLNSSKKVGEIAAALGYNSALAFIRFFKRQSGMTPQEFRMLGSEIQQQSQ</sequence>
<keyword evidence="5" id="KW-0175">Coiled coil</keyword>
<keyword evidence="3" id="KW-0804">Transcription</keyword>
<evidence type="ECO:0000313" key="9">
    <source>
        <dbReference type="Proteomes" id="UP000270678"/>
    </source>
</evidence>
<dbReference type="OrthoDB" id="2543932at2"/>
<dbReference type="PANTHER" id="PTHR43280">
    <property type="entry name" value="ARAC-FAMILY TRANSCRIPTIONAL REGULATOR"/>
    <property type="match status" value="1"/>
</dbReference>
<evidence type="ECO:0000313" key="8">
    <source>
        <dbReference type="EMBL" id="AZS13499.1"/>
    </source>
</evidence>
<keyword evidence="4" id="KW-0597">Phosphoprotein</keyword>
<dbReference type="SUPFAM" id="SSF52172">
    <property type="entry name" value="CheY-like"/>
    <property type="match status" value="1"/>
</dbReference>
<feature type="domain" description="HTH araC/xylS-type" evidence="6">
    <location>
        <begin position="454"/>
        <end position="552"/>
    </location>
</feature>
<dbReference type="InterPro" id="IPR001789">
    <property type="entry name" value="Sig_transdc_resp-reg_receiver"/>
</dbReference>
<evidence type="ECO:0000256" key="5">
    <source>
        <dbReference type="SAM" id="Coils"/>
    </source>
</evidence>